<dbReference type="PANTHER" id="PTHR24421:SF10">
    <property type="entry name" value="NITRATE_NITRITE SENSOR PROTEIN NARQ"/>
    <property type="match status" value="1"/>
</dbReference>
<keyword evidence="8" id="KW-0902">Two-component regulatory system</keyword>
<evidence type="ECO:0000313" key="13">
    <source>
        <dbReference type="Proteomes" id="UP000622547"/>
    </source>
</evidence>
<dbReference type="GO" id="GO:0000155">
    <property type="term" value="F:phosphorelay sensor kinase activity"/>
    <property type="evidence" value="ECO:0007669"/>
    <property type="project" value="InterPro"/>
</dbReference>
<dbReference type="Gene3D" id="3.30.565.10">
    <property type="entry name" value="Histidine kinase-like ATPase, C-terminal domain"/>
    <property type="match status" value="1"/>
</dbReference>
<feature type="domain" description="Histidine kinase/HSP90-like ATPase" evidence="10">
    <location>
        <begin position="280"/>
        <end position="371"/>
    </location>
</feature>
<keyword evidence="9" id="KW-1133">Transmembrane helix</keyword>
<protein>
    <recommendedName>
        <fullName evidence="2">histidine kinase</fullName>
        <ecNumber evidence="2">2.7.13.3</ecNumber>
    </recommendedName>
</protein>
<keyword evidence="3" id="KW-0597">Phosphoprotein</keyword>
<feature type="domain" description="Signal transduction histidine kinase subgroup 3 dimerisation and phosphoacceptor" evidence="11">
    <location>
        <begin position="173"/>
        <end position="236"/>
    </location>
</feature>
<dbReference type="Pfam" id="PF07730">
    <property type="entry name" value="HisKA_3"/>
    <property type="match status" value="1"/>
</dbReference>
<evidence type="ECO:0000256" key="2">
    <source>
        <dbReference type="ARBA" id="ARBA00012438"/>
    </source>
</evidence>
<feature type="transmembrane region" description="Helical" evidence="9">
    <location>
        <begin position="100"/>
        <end position="120"/>
    </location>
</feature>
<evidence type="ECO:0000259" key="11">
    <source>
        <dbReference type="Pfam" id="PF07730"/>
    </source>
</evidence>
<keyword evidence="7" id="KW-0067">ATP-binding</keyword>
<keyword evidence="9" id="KW-0472">Membrane</keyword>
<comment type="catalytic activity">
    <reaction evidence="1">
        <text>ATP + protein L-histidine = ADP + protein N-phospho-L-histidine.</text>
        <dbReference type="EC" id="2.7.13.3"/>
    </reaction>
</comment>
<sequence length="387" mass="41504">MGEKRAGFVSRHRDEIVDVLLATAVIAYTVPQTLLRPDAWFPVPLWLSIPSAVVAALTLLVRRRTAWPSLAASIVCAAFTGQGVALAAAAYSMAAANTVRAWRATAGGLAVVFLLADYLAPEGHRMAFLSAFRAVAFVYLPAMIGNWEWAYRMMVKDLRESMWLREEHAASRERRRIAGELHDTVTHAVTVMVLNAGIIQDNEDPGEIRKLAKNVEDKGVRALAELRELLTVLRRADMPASAAGLEAIPALVAEGNVTGLQITLHLDVPPGLLERQAEHACFRVVQEGLNNVRKHAPGARVQVDCEACGDVVNVSVVNGPGADHDGHPSVEHPGRSGYGLVGLKERVNLVGGWIMSGPTPEGGFALTARVPCVPPDAASRPSAVSAR</sequence>
<comment type="caution">
    <text evidence="12">The sequence shown here is derived from an EMBL/GenBank/DDBJ whole genome shotgun (WGS) entry which is preliminary data.</text>
</comment>
<feature type="transmembrane region" description="Helical" evidence="9">
    <location>
        <begin position="70"/>
        <end position="94"/>
    </location>
</feature>
<dbReference type="RefSeq" id="WP_204076372.1">
    <property type="nucleotide sequence ID" value="NZ_BAABHI010000012.1"/>
</dbReference>
<dbReference type="EC" id="2.7.13.3" evidence="2"/>
<name>A0A8J3XH83_9ACTN</name>
<evidence type="ECO:0000256" key="8">
    <source>
        <dbReference type="ARBA" id="ARBA00023012"/>
    </source>
</evidence>
<evidence type="ECO:0000256" key="4">
    <source>
        <dbReference type="ARBA" id="ARBA00022679"/>
    </source>
</evidence>
<evidence type="ECO:0000313" key="12">
    <source>
        <dbReference type="EMBL" id="GII40880.1"/>
    </source>
</evidence>
<dbReference type="PANTHER" id="PTHR24421">
    <property type="entry name" value="NITRATE/NITRITE SENSOR PROTEIN NARX-RELATED"/>
    <property type="match status" value="1"/>
</dbReference>
<evidence type="ECO:0000256" key="3">
    <source>
        <dbReference type="ARBA" id="ARBA00022553"/>
    </source>
</evidence>
<proteinExistence type="predicted"/>
<dbReference type="EMBL" id="BOOP01000029">
    <property type="protein sequence ID" value="GII40880.1"/>
    <property type="molecule type" value="Genomic_DNA"/>
</dbReference>
<dbReference type="Proteomes" id="UP000622547">
    <property type="component" value="Unassembled WGS sequence"/>
</dbReference>
<gene>
    <name evidence="12" type="ORF">Pph01_58830</name>
</gene>
<dbReference type="GO" id="GO:0005524">
    <property type="term" value="F:ATP binding"/>
    <property type="evidence" value="ECO:0007669"/>
    <property type="project" value="UniProtKB-KW"/>
</dbReference>
<feature type="transmembrane region" description="Helical" evidence="9">
    <location>
        <begin position="40"/>
        <end position="61"/>
    </location>
</feature>
<keyword evidence="9" id="KW-0812">Transmembrane</keyword>
<evidence type="ECO:0000256" key="9">
    <source>
        <dbReference type="SAM" id="Phobius"/>
    </source>
</evidence>
<keyword evidence="6 12" id="KW-0418">Kinase</keyword>
<dbReference type="InterPro" id="IPR036890">
    <property type="entry name" value="HATPase_C_sf"/>
</dbReference>
<dbReference type="CDD" id="cd16917">
    <property type="entry name" value="HATPase_UhpB-NarQ-NarX-like"/>
    <property type="match status" value="1"/>
</dbReference>
<dbReference type="Gene3D" id="1.20.5.1930">
    <property type="match status" value="1"/>
</dbReference>
<dbReference type="InterPro" id="IPR011712">
    <property type="entry name" value="Sig_transdc_His_kin_sub3_dim/P"/>
</dbReference>
<dbReference type="SUPFAM" id="SSF55874">
    <property type="entry name" value="ATPase domain of HSP90 chaperone/DNA topoisomerase II/histidine kinase"/>
    <property type="match status" value="1"/>
</dbReference>
<dbReference type="GO" id="GO:0046983">
    <property type="term" value="F:protein dimerization activity"/>
    <property type="evidence" value="ECO:0007669"/>
    <property type="project" value="InterPro"/>
</dbReference>
<evidence type="ECO:0000256" key="1">
    <source>
        <dbReference type="ARBA" id="ARBA00000085"/>
    </source>
</evidence>
<keyword evidence="13" id="KW-1185">Reference proteome</keyword>
<organism evidence="12 13">
    <name type="scientific">Planotetraspora phitsanulokensis</name>
    <dbReference type="NCBI Taxonomy" id="575192"/>
    <lineage>
        <taxon>Bacteria</taxon>
        <taxon>Bacillati</taxon>
        <taxon>Actinomycetota</taxon>
        <taxon>Actinomycetes</taxon>
        <taxon>Streptosporangiales</taxon>
        <taxon>Streptosporangiaceae</taxon>
        <taxon>Planotetraspora</taxon>
    </lineage>
</organism>
<accession>A0A8J3XH83</accession>
<feature type="transmembrane region" description="Helical" evidence="9">
    <location>
        <begin position="16"/>
        <end position="34"/>
    </location>
</feature>
<dbReference type="AlphaFoldDB" id="A0A8J3XH83"/>
<dbReference type="Pfam" id="PF02518">
    <property type="entry name" value="HATPase_c"/>
    <property type="match status" value="1"/>
</dbReference>
<evidence type="ECO:0000256" key="6">
    <source>
        <dbReference type="ARBA" id="ARBA00022777"/>
    </source>
</evidence>
<keyword evidence="5" id="KW-0547">Nucleotide-binding</keyword>
<evidence type="ECO:0000256" key="5">
    <source>
        <dbReference type="ARBA" id="ARBA00022741"/>
    </source>
</evidence>
<dbReference type="InterPro" id="IPR003594">
    <property type="entry name" value="HATPase_dom"/>
</dbReference>
<evidence type="ECO:0000259" key="10">
    <source>
        <dbReference type="Pfam" id="PF02518"/>
    </source>
</evidence>
<keyword evidence="4" id="KW-0808">Transferase</keyword>
<evidence type="ECO:0000256" key="7">
    <source>
        <dbReference type="ARBA" id="ARBA00022840"/>
    </source>
</evidence>
<feature type="transmembrane region" description="Helical" evidence="9">
    <location>
        <begin position="127"/>
        <end position="147"/>
    </location>
</feature>
<dbReference type="InterPro" id="IPR050482">
    <property type="entry name" value="Sensor_HK_TwoCompSys"/>
</dbReference>
<dbReference type="GO" id="GO:0016020">
    <property type="term" value="C:membrane"/>
    <property type="evidence" value="ECO:0007669"/>
    <property type="project" value="InterPro"/>
</dbReference>
<reference evidence="12 13" key="1">
    <citation type="submission" date="2021-01" db="EMBL/GenBank/DDBJ databases">
        <title>Whole genome shotgun sequence of Planotetraspora phitsanulokensis NBRC 104273.</title>
        <authorList>
            <person name="Komaki H."/>
            <person name="Tamura T."/>
        </authorList>
    </citation>
    <scope>NUCLEOTIDE SEQUENCE [LARGE SCALE GENOMIC DNA]</scope>
    <source>
        <strain evidence="12 13">NBRC 104273</strain>
    </source>
</reference>